<name>A0ABW8XNG7_9FLAO</name>
<dbReference type="Pfam" id="PF10592">
    <property type="entry name" value="AIPR"/>
    <property type="match status" value="1"/>
</dbReference>
<evidence type="ECO:0000313" key="3">
    <source>
        <dbReference type="Proteomes" id="UP001629260"/>
    </source>
</evidence>
<feature type="domain" description="Abortive phage infection protein C-terminal" evidence="1">
    <location>
        <begin position="272"/>
        <end position="529"/>
    </location>
</feature>
<keyword evidence="3" id="KW-1185">Reference proteome</keyword>
<evidence type="ECO:0000259" key="1">
    <source>
        <dbReference type="Pfam" id="PF10592"/>
    </source>
</evidence>
<dbReference type="InterPro" id="IPR018891">
    <property type="entry name" value="AIPR_C"/>
</dbReference>
<protein>
    <submittedName>
        <fullName evidence="2">AIPR family protein</fullName>
    </submittedName>
</protein>
<organism evidence="2 3">
    <name type="scientific">Flavobacterium plantiphilum</name>
    <dbReference type="NCBI Taxonomy" id="3163297"/>
    <lineage>
        <taxon>Bacteria</taxon>
        <taxon>Pseudomonadati</taxon>
        <taxon>Bacteroidota</taxon>
        <taxon>Flavobacteriia</taxon>
        <taxon>Flavobacteriales</taxon>
        <taxon>Flavobacteriaceae</taxon>
        <taxon>Flavobacterium</taxon>
    </lineage>
</organism>
<evidence type="ECO:0000313" key="2">
    <source>
        <dbReference type="EMBL" id="MFL9829446.1"/>
    </source>
</evidence>
<accession>A0ABW8XNG7</accession>
<dbReference type="RefSeq" id="WP_408079111.1">
    <property type="nucleotide sequence ID" value="NZ_JBELQA010000001.1"/>
</dbReference>
<gene>
    <name evidence="2" type="ORF">ABS764_01155</name>
</gene>
<reference evidence="2 3" key="1">
    <citation type="submission" date="2024-06" db="EMBL/GenBank/DDBJ databases">
        <authorList>
            <person name="Kaempfer P."/>
            <person name="Viver T."/>
        </authorList>
    </citation>
    <scope>NUCLEOTIDE SEQUENCE [LARGE SCALE GENOMIC DNA]</scope>
    <source>
        <strain evidence="2 3">ST-87</strain>
    </source>
</reference>
<sequence length="582" mass="67053">MAGINDYKIIGKKSSKYFELLATELDFDFSNLEDKQIERLGFYLFILEHLSNINDVLDIADIVTDTEFNSILFNQKSDDCGIDAIILDEEEHHIQLFNFKYRTKFNIGKQSLNETILSSKFINAITTEDLSQLYGKTKKGAKEIVEKLNSNEEWKISLFVVSNEDIEINSKDHHLEQMEKVYGLEVIPIGLEQISQFVSLRPNPVNAELIVDNDAIMSFSESSISSSKSYIIRLPLSEIIRITCSDNNLRMNYGIENLEPLTKVGIDYSVLFDNVRGLVVKSKYNKNISFSLKNDPTKFFMYNNGLTLTANDIKAEPVNANKKIRLTIDSLQVLNGGQSLRTIHQFNSEDPKHLEDYLSRSEVLVRIFKTSKDSDLNNKIAEYTNSQNSISNVDLKSLRSEQLQIEQYLNDYNIIYSRKTGDTGLDNSKKYIHKISMERFGQILMSLQGMPERATNQKKFIFEKYYDELFLSDKFKLELCPKMISNYFLIKKEYEKLKGTITISEQKVFYILYLSSVIKKSIIELIKLLEDTIESYEPTSGKVLSEARKLIQLNFKIYVDEKLLNITDNSIEILSVTETVSK</sequence>
<comment type="caution">
    <text evidence="2">The sequence shown here is derived from an EMBL/GenBank/DDBJ whole genome shotgun (WGS) entry which is preliminary data.</text>
</comment>
<proteinExistence type="predicted"/>
<dbReference type="Proteomes" id="UP001629260">
    <property type="component" value="Unassembled WGS sequence"/>
</dbReference>
<dbReference type="EMBL" id="JBELQA010000001">
    <property type="protein sequence ID" value="MFL9829446.1"/>
    <property type="molecule type" value="Genomic_DNA"/>
</dbReference>